<organism evidence="5 6">
    <name type="scientific">Lysobacter niastensis</name>
    <dbReference type="NCBI Taxonomy" id="380629"/>
    <lineage>
        <taxon>Bacteria</taxon>
        <taxon>Pseudomonadati</taxon>
        <taxon>Pseudomonadota</taxon>
        <taxon>Gammaproteobacteria</taxon>
        <taxon>Lysobacterales</taxon>
        <taxon>Lysobacteraceae</taxon>
        <taxon>Lysobacter</taxon>
    </lineage>
</organism>
<evidence type="ECO:0000256" key="1">
    <source>
        <dbReference type="SAM" id="Phobius"/>
    </source>
</evidence>
<proteinExistence type="predicted"/>
<evidence type="ECO:0008006" key="7">
    <source>
        <dbReference type="Google" id="ProtNLM"/>
    </source>
</evidence>
<dbReference type="InterPro" id="IPR057436">
    <property type="entry name" value="5TMH_Lnb"/>
</dbReference>
<gene>
    <name evidence="5" type="ORF">J2X06_001032</name>
</gene>
<evidence type="ECO:0000259" key="3">
    <source>
        <dbReference type="Pfam" id="PF13387"/>
    </source>
</evidence>
<accession>A0ABU1W8C2</accession>
<comment type="caution">
    <text evidence="5">The sequence shown here is derived from an EMBL/GenBank/DDBJ whole genome shotgun (WGS) entry which is preliminary data.</text>
</comment>
<protein>
    <recommendedName>
        <fullName evidence="7">DUF4105 domain-containing protein</fullName>
    </recommendedName>
</protein>
<sequence>MRNAGRVRRLLVTCLLWLLAVNAFTATPAFAAAPRIGVATMQPGEIFWERFGHNALVVVDADTGAAMSYNFGFFDPTEEDFFGRFIRGEMRYRLAALPFEQDLAQYRDEGRGVDVQWLDLDDRQANELAAALAQNAKPENAFYRYQYFDDNCSTRVRDAIDRTLGGGLRRQIEGRSHGSTYRSEAVRLARPAWWMWLGFDLGLGPAADLPQPVWNESFVPMRLADALRETTNGHGRPLVLGDQPVLPHLLPPEPQDAPPRWWPWALAGIAIGIGAIWLGRRRPRALAAVALPFWLLSGVLAALMLFIWFGTAHRYGWANHNLLLLSPLSWLLLPGAWRVLRGRDPGPWFVRWLAVIAAGAVLGLFMYWLPVLPQRNAHWISLLLPIQLGLLQAFRRR</sequence>
<feature type="transmembrane region" description="Helical" evidence="1">
    <location>
        <begin position="322"/>
        <end position="340"/>
    </location>
</feature>
<feature type="signal peptide" evidence="2">
    <location>
        <begin position="1"/>
        <end position="31"/>
    </location>
</feature>
<feature type="chain" id="PRO_5046510630" description="DUF4105 domain-containing protein" evidence="2">
    <location>
        <begin position="32"/>
        <end position="397"/>
    </location>
</feature>
<reference evidence="5 6" key="1">
    <citation type="submission" date="2023-07" db="EMBL/GenBank/DDBJ databases">
        <title>Sorghum-associated microbial communities from plants grown in Nebraska, USA.</title>
        <authorList>
            <person name="Schachtman D."/>
        </authorList>
    </citation>
    <scope>NUCLEOTIDE SEQUENCE [LARGE SCALE GENOMIC DNA]</scope>
    <source>
        <strain evidence="5 6">BE198</strain>
    </source>
</reference>
<dbReference type="InterPro" id="IPR025178">
    <property type="entry name" value="Lnb_N"/>
</dbReference>
<keyword evidence="6" id="KW-1185">Reference proteome</keyword>
<dbReference type="Pfam" id="PF25221">
    <property type="entry name" value="5TMH_Lnb"/>
    <property type="match status" value="1"/>
</dbReference>
<dbReference type="Proteomes" id="UP001251524">
    <property type="component" value="Unassembled WGS sequence"/>
</dbReference>
<keyword evidence="1" id="KW-0472">Membrane</keyword>
<evidence type="ECO:0000313" key="5">
    <source>
        <dbReference type="EMBL" id="MDR7133848.1"/>
    </source>
</evidence>
<evidence type="ECO:0000313" key="6">
    <source>
        <dbReference type="Proteomes" id="UP001251524"/>
    </source>
</evidence>
<keyword evidence="1" id="KW-1133">Transmembrane helix</keyword>
<dbReference type="RefSeq" id="WP_310059155.1">
    <property type="nucleotide sequence ID" value="NZ_JAVDVY010000001.1"/>
</dbReference>
<feature type="domain" description="Lnb N-terminal periplasmic" evidence="3">
    <location>
        <begin position="39"/>
        <end position="163"/>
    </location>
</feature>
<name>A0ABU1W8C2_9GAMM</name>
<keyword evidence="2" id="KW-0732">Signal</keyword>
<keyword evidence="1" id="KW-0812">Transmembrane</keyword>
<dbReference type="Pfam" id="PF13387">
    <property type="entry name" value="Lnb_N"/>
    <property type="match status" value="1"/>
</dbReference>
<feature type="domain" description="Lnb-like transmembrane" evidence="4">
    <location>
        <begin position="270"/>
        <end position="376"/>
    </location>
</feature>
<feature type="transmembrane region" description="Helical" evidence="1">
    <location>
        <begin position="261"/>
        <end position="278"/>
    </location>
</feature>
<feature type="transmembrane region" description="Helical" evidence="1">
    <location>
        <begin position="285"/>
        <end position="310"/>
    </location>
</feature>
<evidence type="ECO:0000256" key="2">
    <source>
        <dbReference type="SAM" id="SignalP"/>
    </source>
</evidence>
<feature type="transmembrane region" description="Helical" evidence="1">
    <location>
        <begin position="352"/>
        <end position="370"/>
    </location>
</feature>
<evidence type="ECO:0000259" key="4">
    <source>
        <dbReference type="Pfam" id="PF25221"/>
    </source>
</evidence>
<dbReference type="EMBL" id="JAVDVY010000001">
    <property type="protein sequence ID" value="MDR7133848.1"/>
    <property type="molecule type" value="Genomic_DNA"/>
</dbReference>